<dbReference type="InterPro" id="IPR029069">
    <property type="entry name" value="HotDog_dom_sf"/>
</dbReference>
<dbReference type="EMBL" id="VICG01000005">
    <property type="protein sequence ID" value="KAA8571963.1"/>
    <property type="molecule type" value="Genomic_DNA"/>
</dbReference>
<feature type="compositionally biased region" description="Basic and acidic residues" evidence="3">
    <location>
        <begin position="182"/>
        <end position="196"/>
    </location>
</feature>
<evidence type="ECO:0000256" key="2">
    <source>
        <dbReference type="ARBA" id="ARBA00022801"/>
    </source>
</evidence>
<dbReference type="InterPro" id="IPR006683">
    <property type="entry name" value="Thioestr_dom"/>
</dbReference>
<evidence type="ECO:0000313" key="6">
    <source>
        <dbReference type="Proteomes" id="UP000322873"/>
    </source>
</evidence>
<dbReference type="InterPro" id="IPR039298">
    <property type="entry name" value="ACOT13"/>
</dbReference>
<reference evidence="5 6" key="1">
    <citation type="submission" date="2019-06" db="EMBL/GenBank/DDBJ databases">
        <title>Genome Sequence of the Brown Rot Fungal Pathogen Monilinia fructicola.</title>
        <authorList>
            <person name="De Miccolis Angelini R.M."/>
            <person name="Landi L."/>
            <person name="Abate D."/>
            <person name="Pollastro S."/>
            <person name="Romanazzi G."/>
            <person name="Faretra F."/>
        </authorList>
    </citation>
    <scope>NUCLEOTIDE SEQUENCE [LARGE SCALE GENOMIC DNA]</scope>
    <source>
        <strain evidence="5 6">Mfrc123</strain>
    </source>
</reference>
<dbReference type="CDD" id="cd03443">
    <property type="entry name" value="PaaI_thioesterase"/>
    <property type="match status" value="1"/>
</dbReference>
<comment type="caution">
    <text evidence="5">The sequence shown here is derived from an EMBL/GenBank/DDBJ whole genome shotgun (WGS) entry which is preliminary data.</text>
</comment>
<dbReference type="PANTHER" id="PTHR21660">
    <property type="entry name" value="THIOESTERASE SUPERFAMILY MEMBER-RELATED"/>
    <property type="match status" value="1"/>
</dbReference>
<evidence type="ECO:0000256" key="3">
    <source>
        <dbReference type="SAM" id="MobiDB-lite"/>
    </source>
</evidence>
<evidence type="ECO:0000259" key="4">
    <source>
        <dbReference type="Pfam" id="PF03061"/>
    </source>
</evidence>
<dbReference type="SUPFAM" id="SSF54637">
    <property type="entry name" value="Thioesterase/thiol ester dehydrase-isomerase"/>
    <property type="match status" value="1"/>
</dbReference>
<dbReference type="Gene3D" id="3.10.129.10">
    <property type="entry name" value="Hotdog Thioesterase"/>
    <property type="match status" value="1"/>
</dbReference>
<dbReference type="AlphaFoldDB" id="A0A5M9JU35"/>
<name>A0A5M9JU35_MONFR</name>
<keyword evidence="6" id="KW-1185">Reference proteome</keyword>
<feature type="region of interest" description="Disordered" evidence="3">
    <location>
        <begin position="174"/>
        <end position="196"/>
    </location>
</feature>
<accession>A0A5M9JU35</accession>
<keyword evidence="2" id="KW-0378">Hydrolase</keyword>
<proteinExistence type="inferred from homology"/>
<dbReference type="GO" id="GO:0047617">
    <property type="term" value="F:fatty acyl-CoA hydrolase activity"/>
    <property type="evidence" value="ECO:0007669"/>
    <property type="project" value="InterPro"/>
</dbReference>
<organism evidence="5 6">
    <name type="scientific">Monilinia fructicola</name>
    <name type="common">Brown rot fungus</name>
    <name type="synonym">Ciboria fructicola</name>
    <dbReference type="NCBI Taxonomy" id="38448"/>
    <lineage>
        <taxon>Eukaryota</taxon>
        <taxon>Fungi</taxon>
        <taxon>Dikarya</taxon>
        <taxon>Ascomycota</taxon>
        <taxon>Pezizomycotina</taxon>
        <taxon>Leotiomycetes</taxon>
        <taxon>Helotiales</taxon>
        <taxon>Sclerotiniaceae</taxon>
        <taxon>Monilinia</taxon>
    </lineage>
</organism>
<dbReference type="Proteomes" id="UP000322873">
    <property type="component" value="Unassembled WGS sequence"/>
</dbReference>
<dbReference type="PANTHER" id="PTHR21660:SF1">
    <property type="entry name" value="ACYL-COENZYME A THIOESTERASE 13"/>
    <property type="match status" value="1"/>
</dbReference>
<protein>
    <recommendedName>
        <fullName evidence="4">Thioesterase domain-containing protein</fullName>
    </recommendedName>
</protein>
<evidence type="ECO:0000313" key="5">
    <source>
        <dbReference type="EMBL" id="KAA8571963.1"/>
    </source>
</evidence>
<sequence length="213" mass="23843">MASEKPFDAMNDVGLARLDVLMRGWKEHWGEYVGWGHALLPSLSLSPDPTHHTPNVTTFIYQPTKHHCNGMNTVHGGCISTIFDACTSVALMGRYSEEKWGGGGVSRGLSVTFIKGIVVRDEGDNDVLVECEVVGGVGKRNVVLRATMKRRNGEVLAICEHSKVNIFSVQLPDPQKQGGKSKFFDGGKVEERRERSKREKERIRKLIKLKRWK</sequence>
<dbReference type="VEuPathDB" id="FungiDB:MFRU_018g00290"/>
<dbReference type="Pfam" id="PF03061">
    <property type="entry name" value="4HBT"/>
    <property type="match status" value="1"/>
</dbReference>
<evidence type="ECO:0000256" key="1">
    <source>
        <dbReference type="ARBA" id="ARBA00008324"/>
    </source>
</evidence>
<gene>
    <name evidence="5" type="ORF">EYC84_001905</name>
</gene>
<comment type="similarity">
    <text evidence="1">Belongs to the thioesterase PaaI family.</text>
</comment>
<feature type="domain" description="Thioesterase" evidence="4">
    <location>
        <begin position="71"/>
        <end position="156"/>
    </location>
</feature>